<protein>
    <recommendedName>
        <fullName evidence="2">precorrin-2 dehydrogenase</fullName>
        <ecNumber evidence="2">1.3.1.76</ecNumber>
    </recommendedName>
</protein>
<keyword evidence="3" id="KW-0560">Oxidoreductase</keyword>
<dbReference type="PANTHER" id="PTHR35330:SF1">
    <property type="entry name" value="SIROHEME BIOSYNTHESIS PROTEIN MET8"/>
    <property type="match status" value="1"/>
</dbReference>
<dbReference type="InterPro" id="IPR028161">
    <property type="entry name" value="Met8-like"/>
</dbReference>
<sequence length="264" mass="28124">MRSLPLFHRIAGTRVVVLGEGDAADAKRRLVERAGGTCCGEAEAHHARLAFVAIDDAGEAEAAVRRLKARGLLVNATDRPDLCDFTVPSVLDRNPVLVAVGTGGASAGLAKHLRLRLEAVLPPPLGQLAEALYAARDVLRSRFPDAADRRRALDAALAEGGALDPLRGVAADRVASWLQDASDEKPVAPIEIDLASDDPDDLTLREARWLGQADTVLHDSRVPPAILDRARADAVRRPLDTDAQPPAELPATGLTLVLRRRADS</sequence>
<keyword evidence="5" id="KW-0627">Porphyrin biosynthesis</keyword>
<organism evidence="7 8">
    <name type="scientific">Pelagerythrobacter marensis</name>
    <dbReference type="NCBI Taxonomy" id="543877"/>
    <lineage>
        <taxon>Bacteria</taxon>
        <taxon>Pseudomonadati</taxon>
        <taxon>Pseudomonadota</taxon>
        <taxon>Alphaproteobacteria</taxon>
        <taxon>Sphingomonadales</taxon>
        <taxon>Erythrobacteraceae</taxon>
        <taxon>Pelagerythrobacter</taxon>
    </lineage>
</organism>
<reference evidence="7 8" key="1">
    <citation type="submission" date="2024-02" db="EMBL/GenBank/DDBJ databases">
        <title>The whole genome sequence of five bacterial samples isolated from Abu Dhabi Sabkha-shore region.</title>
        <authorList>
            <person name="Sudalaimuthuasari N."/>
            <person name="Sarfraz B."/>
            <person name="Tuyisabe J.D."/>
            <person name="Mugisha Ntwali L.D.M."/>
            <person name="Ali A.I.A.A."/>
            <person name="Almansoori S.Z.A."/>
            <person name="Alajami H.S.A."/>
            <person name="Almeqbaali A.A.S."/>
            <person name="Kundu B."/>
            <person name="Saeed E.E."/>
            <person name="Sukumarinath V."/>
            <person name="Mishra A.K."/>
            <person name="Hazzouri K.M."/>
            <person name="Almaskari R."/>
            <person name="Sharma A.K."/>
            <person name="Amiri K.M.A."/>
        </authorList>
    </citation>
    <scope>NUCLEOTIDE SEQUENCE [LARGE SCALE GENOMIC DNA]</scope>
    <source>
        <strain evidence="8">kcgeb_sd</strain>
    </source>
</reference>
<dbReference type="SUPFAM" id="SSF53790">
    <property type="entry name" value="Tetrapyrrole methylase"/>
    <property type="match status" value="1"/>
</dbReference>
<dbReference type="Gene3D" id="3.40.50.720">
    <property type="entry name" value="NAD(P)-binding Rossmann-like Domain"/>
    <property type="match status" value="1"/>
</dbReference>
<dbReference type="Proteomes" id="UP001335183">
    <property type="component" value="Chromosome"/>
</dbReference>
<keyword evidence="4" id="KW-0520">NAD</keyword>
<dbReference type="InterPro" id="IPR035996">
    <property type="entry name" value="4pyrrol_Methylase_sf"/>
</dbReference>
<dbReference type="NCBIfam" id="TIGR01470">
    <property type="entry name" value="cysG_Nterm"/>
    <property type="match status" value="1"/>
</dbReference>
<dbReference type="Pfam" id="PF13241">
    <property type="entry name" value="NAD_binding_7"/>
    <property type="match status" value="1"/>
</dbReference>
<keyword evidence="8" id="KW-1185">Reference proteome</keyword>
<gene>
    <name evidence="7" type="ORF">V5F89_09020</name>
</gene>
<dbReference type="RefSeq" id="WP_338445325.1">
    <property type="nucleotide sequence ID" value="NZ_CP144918.1"/>
</dbReference>
<proteinExistence type="predicted"/>
<dbReference type="InterPro" id="IPR014777">
    <property type="entry name" value="4pyrrole_Mease_sub1"/>
</dbReference>
<dbReference type="SUPFAM" id="SSF51735">
    <property type="entry name" value="NAD(P)-binding Rossmann-fold domains"/>
    <property type="match status" value="1"/>
</dbReference>
<evidence type="ECO:0000313" key="7">
    <source>
        <dbReference type="EMBL" id="WWA46426.1"/>
    </source>
</evidence>
<comment type="pathway">
    <text evidence="1">Porphyrin-containing compound metabolism; siroheme biosynthesis; sirohydrochlorin from precorrin-2: step 1/1.</text>
</comment>
<dbReference type="InterPro" id="IPR006367">
    <property type="entry name" value="Sirohaem_synthase_N"/>
</dbReference>
<evidence type="ECO:0000313" key="8">
    <source>
        <dbReference type="Proteomes" id="UP001335183"/>
    </source>
</evidence>
<dbReference type="SUPFAM" id="SSF75615">
    <property type="entry name" value="Siroheme synthase middle domains-like"/>
    <property type="match status" value="1"/>
</dbReference>
<dbReference type="Gene3D" id="3.40.1010.10">
    <property type="entry name" value="Cobalt-precorrin-4 Transmethylase, Domain 1"/>
    <property type="match status" value="1"/>
</dbReference>
<accession>A0ABZ2D599</accession>
<evidence type="ECO:0000256" key="5">
    <source>
        <dbReference type="ARBA" id="ARBA00023244"/>
    </source>
</evidence>
<evidence type="ECO:0000256" key="1">
    <source>
        <dbReference type="ARBA" id="ARBA00005010"/>
    </source>
</evidence>
<comment type="catalytic activity">
    <reaction evidence="6">
        <text>precorrin-2 + NAD(+) = sirohydrochlorin + NADH + 2 H(+)</text>
        <dbReference type="Rhea" id="RHEA:15613"/>
        <dbReference type="ChEBI" id="CHEBI:15378"/>
        <dbReference type="ChEBI" id="CHEBI:57540"/>
        <dbReference type="ChEBI" id="CHEBI:57945"/>
        <dbReference type="ChEBI" id="CHEBI:58351"/>
        <dbReference type="ChEBI" id="CHEBI:58827"/>
        <dbReference type="EC" id="1.3.1.76"/>
    </reaction>
</comment>
<dbReference type="PANTHER" id="PTHR35330">
    <property type="entry name" value="SIROHEME BIOSYNTHESIS PROTEIN MET8"/>
    <property type="match status" value="1"/>
</dbReference>
<evidence type="ECO:0000256" key="2">
    <source>
        <dbReference type="ARBA" id="ARBA00012400"/>
    </source>
</evidence>
<dbReference type="InterPro" id="IPR036291">
    <property type="entry name" value="NAD(P)-bd_dom_sf"/>
</dbReference>
<name>A0ABZ2D599_9SPHN</name>
<dbReference type="EMBL" id="CP144918">
    <property type="protein sequence ID" value="WWA46426.1"/>
    <property type="molecule type" value="Genomic_DNA"/>
</dbReference>
<evidence type="ECO:0000256" key="6">
    <source>
        <dbReference type="ARBA" id="ARBA00047561"/>
    </source>
</evidence>
<dbReference type="EC" id="1.3.1.76" evidence="2"/>
<evidence type="ECO:0000256" key="3">
    <source>
        <dbReference type="ARBA" id="ARBA00023002"/>
    </source>
</evidence>
<dbReference type="Gene3D" id="3.30.160.110">
    <property type="entry name" value="Siroheme synthase, domain 2"/>
    <property type="match status" value="1"/>
</dbReference>
<evidence type="ECO:0000256" key="4">
    <source>
        <dbReference type="ARBA" id="ARBA00023027"/>
    </source>
</evidence>